<evidence type="ECO:0000256" key="1">
    <source>
        <dbReference type="SAM" id="MobiDB-lite"/>
    </source>
</evidence>
<reference evidence="2 3" key="1">
    <citation type="journal article" date="2007" name="Nat. Biotechnol.">
        <title>Complete genome sequence of the myxobacterium Sorangium cellulosum.</title>
        <authorList>
            <person name="Schneiker S."/>
            <person name="Perlova O."/>
            <person name="Kaiser O."/>
            <person name="Gerth K."/>
            <person name="Alici A."/>
            <person name="Altmeyer M.O."/>
            <person name="Bartels D."/>
            <person name="Bekel T."/>
            <person name="Beyer S."/>
            <person name="Bode E."/>
            <person name="Bode H.B."/>
            <person name="Bolten C.J."/>
            <person name="Choudhuri J.V."/>
            <person name="Doss S."/>
            <person name="Elnakady Y.A."/>
            <person name="Frank B."/>
            <person name="Gaigalat L."/>
            <person name="Goesmann A."/>
            <person name="Groeger C."/>
            <person name="Gross F."/>
            <person name="Jelsbak L."/>
            <person name="Jelsbak L."/>
            <person name="Kalinowski J."/>
            <person name="Kegler C."/>
            <person name="Knauber T."/>
            <person name="Konietzny S."/>
            <person name="Kopp M."/>
            <person name="Krause L."/>
            <person name="Krug D."/>
            <person name="Linke B."/>
            <person name="Mahmud T."/>
            <person name="Martinez-Arias R."/>
            <person name="McHardy A.C."/>
            <person name="Merai M."/>
            <person name="Meyer F."/>
            <person name="Mormann S."/>
            <person name="Munoz-Dorado J."/>
            <person name="Perez J."/>
            <person name="Pradella S."/>
            <person name="Rachid S."/>
            <person name="Raddatz G."/>
            <person name="Rosenau F."/>
            <person name="Rueckert C."/>
            <person name="Sasse F."/>
            <person name="Scharfe M."/>
            <person name="Schuster S.C."/>
            <person name="Suen G."/>
            <person name="Treuner-Lange A."/>
            <person name="Velicer G.J."/>
            <person name="Vorholter F.-J."/>
            <person name="Weissman K.J."/>
            <person name="Welch R.D."/>
            <person name="Wenzel S.C."/>
            <person name="Whitworth D.E."/>
            <person name="Wilhelm S."/>
            <person name="Wittmann C."/>
            <person name="Bloecker H."/>
            <person name="Puehler A."/>
            <person name="Mueller R."/>
        </authorList>
    </citation>
    <scope>NUCLEOTIDE SEQUENCE [LARGE SCALE GENOMIC DNA]</scope>
    <source>
        <strain evidence="3">So ce56</strain>
    </source>
</reference>
<dbReference type="HOGENOM" id="CLU_1266202_0_0_7"/>
<dbReference type="Proteomes" id="UP000002139">
    <property type="component" value="Chromosome"/>
</dbReference>
<dbReference type="EMBL" id="AM746676">
    <property type="protein sequence ID" value="CAN90840.1"/>
    <property type="molecule type" value="Genomic_DNA"/>
</dbReference>
<dbReference type="AlphaFoldDB" id="A9ENB5"/>
<feature type="region of interest" description="Disordered" evidence="1">
    <location>
        <begin position="1"/>
        <end position="27"/>
    </location>
</feature>
<feature type="compositionally biased region" description="Basic and acidic residues" evidence="1">
    <location>
        <begin position="17"/>
        <end position="27"/>
    </location>
</feature>
<dbReference type="RefSeq" id="WP_012233318.1">
    <property type="nucleotide sequence ID" value="NC_010162.1"/>
</dbReference>
<name>A9ENB5_SORC5</name>
<proteinExistence type="predicted"/>
<gene>
    <name evidence="2" type="ordered locus">sce0683</name>
</gene>
<dbReference type="BioCyc" id="SCEL448385:SCE_RS03575-MONOMER"/>
<sequence>MSTGSSTGELGVTRGDLLPKRTDEPDKTQIPIDSKLRFIETSTGTPLLHLAVSGLTPPSGFTAKTEYWSRLAAFKSRAITLVSFGFTNHPGSPDYPKEFRDWLVGGSVLSTDQEASGQQWTQGIYQPTSPASALYWAVDPDGPIGRRIGLLVELGSAGELRNAIWYKMDRPQNGLIFQNTPSKVNFTQVFVGDTPSNDPRHIDPQSAWYYYHGVMRPA</sequence>
<evidence type="ECO:0000313" key="3">
    <source>
        <dbReference type="Proteomes" id="UP000002139"/>
    </source>
</evidence>
<accession>A9ENB5</accession>
<organism evidence="2 3">
    <name type="scientific">Sorangium cellulosum (strain So ce56)</name>
    <name type="common">Polyangium cellulosum (strain So ce56)</name>
    <dbReference type="NCBI Taxonomy" id="448385"/>
    <lineage>
        <taxon>Bacteria</taxon>
        <taxon>Pseudomonadati</taxon>
        <taxon>Myxococcota</taxon>
        <taxon>Polyangia</taxon>
        <taxon>Polyangiales</taxon>
        <taxon>Polyangiaceae</taxon>
        <taxon>Sorangium</taxon>
    </lineage>
</organism>
<protein>
    <submittedName>
        <fullName evidence="2">Uncharacterized protein</fullName>
    </submittedName>
</protein>
<dbReference type="KEGG" id="scl:sce0683"/>
<keyword evidence="3" id="KW-1185">Reference proteome</keyword>
<evidence type="ECO:0000313" key="2">
    <source>
        <dbReference type="EMBL" id="CAN90840.1"/>
    </source>
</evidence>
<dbReference type="OrthoDB" id="5508251at2"/>